<dbReference type="AlphaFoldDB" id="A0A1T2L8R1"/>
<dbReference type="GO" id="GO:0006281">
    <property type="term" value="P:DNA repair"/>
    <property type="evidence" value="ECO:0007669"/>
    <property type="project" value="UniProtKB-KW"/>
</dbReference>
<protein>
    <recommendedName>
        <fullName evidence="4">Type-4 uracil-DNA glycosylase</fullName>
        <ecNumber evidence="3">3.2.2.27</ecNumber>
    </recommendedName>
</protein>
<evidence type="ECO:0000256" key="5">
    <source>
        <dbReference type="ARBA" id="ARBA00022485"/>
    </source>
</evidence>
<evidence type="ECO:0000259" key="12">
    <source>
        <dbReference type="SMART" id="SM00986"/>
    </source>
</evidence>
<dbReference type="OrthoDB" id="5290748at2"/>
<dbReference type="PANTHER" id="PTHR33693:SF1">
    <property type="entry name" value="TYPE-4 URACIL-DNA GLYCOSYLASE"/>
    <property type="match status" value="1"/>
</dbReference>
<keyword evidence="6" id="KW-0479">Metal-binding</keyword>
<keyword evidence="9" id="KW-0408">Iron</keyword>
<evidence type="ECO:0000256" key="6">
    <source>
        <dbReference type="ARBA" id="ARBA00022723"/>
    </source>
</evidence>
<sequence>MGSLSPRRDRYLDAMGIQRWRLRGREVEQPDSIVEDPAATDSALPTEVATDWQGLQQQVAGCRACGELVSNRTQTVFGVGNADADWMVIGEAPGADEDRQGEPFVGVAGQLLNAMLAAINLPRESIYIANTLKCRPPGNRNPTTEEAQQCRPYLDRQIELVAPRLILAVGRIAVHNLLGTEESISKLRGRVHRLGDQQIPVIVTYHPAYLLRNPIDKRKAWEDLKLAVRVMQGGE</sequence>
<evidence type="ECO:0000256" key="7">
    <source>
        <dbReference type="ARBA" id="ARBA00022763"/>
    </source>
</evidence>
<keyword evidence="14" id="KW-1185">Reference proteome</keyword>
<evidence type="ECO:0000256" key="10">
    <source>
        <dbReference type="ARBA" id="ARBA00023014"/>
    </source>
</evidence>
<proteinExistence type="inferred from homology"/>
<keyword evidence="5" id="KW-0004">4Fe-4S</keyword>
<dbReference type="SMART" id="SM00986">
    <property type="entry name" value="UDG"/>
    <property type="match status" value="1"/>
</dbReference>
<dbReference type="InterPro" id="IPR051536">
    <property type="entry name" value="UDG_Type-4/5"/>
</dbReference>
<evidence type="ECO:0000256" key="8">
    <source>
        <dbReference type="ARBA" id="ARBA00022801"/>
    </source>
</evidence>
<dbReference type="SMART" id="SM00987">
    <property type="entry name" value="UreE_C"/>
    <property type="match status" value="1"/>
</dbReference>
<dbReference type="RefSeq" id="WP_078482790.1">
    <property type="nucleotide sequence ID" value="NZ_MPRL01000010.1"/>
</dbReference>
<evidence type="ECO:0000256" key="11">
    <source>
        <dbReference type="ARBA" id="ARBA00023204"/>
    </source>
</evidence>
<evidence type="ECO:0000256" key="2">
    <source>
        <dbReference type="ARBA" id="ARBA00006521"/>
    </source>
</evidence>
<reference evidence="13 14" key="1">
    <citation type="submission" date="2016-11" db="EMBL/GenBank/DDBJ databases">
        <title>Mixed transmission modes and dynamic genome evolution in an obligate animal-bacterial symbiosis.</title>
        <authorList>
            <person name="Russell S.L."/>
            <person name="Corbett-Detig R.B."/>
            <person name="Cavanaugh C.M."/>
        </authorList>
    </citation>
    <scope>NUCLEOTIDE SEQUENCE [LARGE SCALE GENOMIC DNA]</scope>
    <source>
        <strain evidence="13">Sveles-Q1</strain>
    </source>
</reference>
<dbReference type="NCBIfam" id="TIGR00758">
    <property type="entry name" value="UDG_fam4"/>
    <property type="match status" value="1"/>
</dbReference>
<evidence type="ECO:0000313" key="13">
    <source>
        <dbReference type="EMBL" id="OOZ41414.1"/>
    </source>
</evidence>
<organism evidence="13 14">
    <name type="scientific">Solemya pervernicosa gill symbiont</name>
    <dbReference type="NCBI Taxonomy" id="642797"/>
    <lineage>
        <taxon>Bacteria</taxon>
        <taxon>Pseudomonadati</taxon>
        <taxon>Pseudomonadota</taxon>
        <taxon>Gammaproteobacteria</taxon>
        <taxon>sulfur-oxidizing symbionts</taxon>
    </lineage>
</organism>
<dbReference type="Gene3D" id="3.40.470.10">
    <property type="entry name" value="Uracil-DNA glycosylase-like domain"/>
    <property type="match status" value="1"/>
</dbReference>
<dbReference type="PANTHER" id="PTHR33693">
    <property type="entry name" value="TYPE-5 URACIL-DNA GLYCOSYLASE"/>
    <property type="match status" value="1"/>
</dbReference>
<evidence type="ECO:0000256" key="4">
    <source>
        <dbReference type="ARBA" id="ARBA00019403"/>
    </source>
</evidence>
<dbReference type="SUPFAM" id="SSF52141">
    <property type="entry name" value="Uracil-DNA glycosylase-like"/>
    <property type="match status" value="1"/>
</dbReference>
<dbReference type="GO" id="GO:0046872">
    <property type="term" value="F:metal ion binding"/>
    <property type="evidence" value="ECO:0007669"/>
    <property type="project" value="UniProtKB-KW"/>
</dbReference>
<dbReference type="InterPro" id="IPR005122">
    <property type="entry name" value="Uracil-DNA_glycosylase-like"/>
</dbReference>
<name>A0A1T2L8R1_9GAMM</name>
<comment type="caution">
    <text evidence="13">The sequence shown here is derived from an EMBL/GenBank/DDBJ whole genome shotgun (WGS) entry which is preliminary data.</text>
</comment>
<keyword evidence="7" id="KW-0227">DNA damage</keyword>
<accession>A0A1T2L8R1</accession>
<dbReference type="Pfam" id="PF03167">
    <property type="entry name" value="UDG"/>
    <property type="match status" value="1"/>
</dbReference>
<keyword evidence="11" id="KW-0234">DNA repair</keyword>
<dbReference type="CDD" id="cd10030">
    <property type="entry name" value="UDG-F4_TTUDGA_SPO1dp_like"/>
    <property type="match status" value="1"/>
</dbReference>
<evidence type="ECO:0000256" key="1">
    <source>
        <dbReference type="ARBA" id="ARBA00001400"/>
    </source>
</evidence>
<evidence type="ECO:0000256" key="3">
    <source>
        <dbReference type="ARBA" id="ARBA00012030"/>
    </source>
</evidence>
<dbReference type="GO" id="GO:0051539">
    <property type="term" value="F:4 iron, 4 sulfur cluster binding"/>
    <property type="evidence" value="ECO:0007669"/>
    <property type="project" value="UniProtKB-KW"/>
</dbReference>
<dbReference type="InterPro" id="IPR036895">
    <property type="entry name" value="Uracil-DNA_glycosylase-like_sf"/>
</dbReference>
<keyword evidence="10" id="KW-0411">Iron-sulfur</keyword>
<feature type="domain" description="Uracil-DNA glycosylase-like" evidence="12">
    <location>
        <begin position="77"/>
        <end position="225"/>
    </location>
</feature>
<dbReference type="GO" id="GO:0004844">
    <property type="term" value="F:uracil DNA N-glycosylase activity"/>
    <property type="evidence" value="ECO:0007669"/>
    <property type="project" value="UniProtKB-EC"/>
</dbReference>
<dbReference type="InterPro" id="IPR005273">
    <property type="entry name" value="Ura-DNA_glyco_family4"/>
</dbReference>
<keyword evidence="8" id="KW-0378">Hydrolase</keyword>
<comment type="similarity">
    <text evidence="2">Belongs to the uracil-DNA glycosylase (UDG) superfamily. Type 4 (UDGa) family.</text>
</comment>
<evidence type="ECO:0000256" key="9">
    <source>
        <dbReference type="ARBA" id="ARBA00023004"/>
    </source>
</evidence>
<dbReference type="EMBL" id="MPRL01000010">
    <property type="protein sequence ID" value="OOZ41414.1"/>
    <property type="molecule type" value="Genomic_DNA"/>
</dbReference>
<dbReference type="Proteomes" id="UP000191110">
    <property type="component" value="Unassembled WGS sequence"/>
</dbReference>
<gene>
    <name evidence="13" type="ORF">BOW53_03975</name>
</gene>
<evidence type="ECO:0000313" key="14">
    <source>
        <dbReference type="Proteomes" id="UP000191110"/>
    </source>
</evidence>
<comment type="catalytic activity">
    <reaction evidence="1">
        <text>Hydrolyzes single-stranded DNA or mismatched double-stranded DNA and polynucleotides, releasing free uracil.</text>
        <dbReference type="EC" id="3.2.2.27"/>
    </reaction>
</comment>
<dbReference type="EC" id="3.2.2.27" evidence="3"/>